<comment type="caution">
    <text evidence="5">The sequence shown here is derived from an EMBL/GenBank/DDBJ whole genome shotgun (WGS) entry which is preliminary data.</text>
</comment>
<dbReference type="CDD" id="cd00436">
    <property type="entry name" value="UP_TbUP-like"/>
    <property type="match status" value="1"/>
</dbReference>
<evidence type="ECO:0000256" key="1">
    <source>
        <dbReference type="ARBA" id="ARBA00011888"/>
    </source>
</evidence>
<accession>A0ABS7EL44</accession>
<dbReference type="EMBL" id="JAHZSV010000001">
    <property type="protein sequence ID" value="MBW8198302.1"/>
    <property type="molecule type" value="Genomic_DNA"/>
</dbReference>
<dbReference type="EC" id="2.4.2.3" evidence="1"/>
<evidence type="ECO:0000256" key="2">
    <source>
        <dbReference type="ARBA" id="ARBA00021980"/>
    </source>
</evidence>
<gene>
    <name evidence="5" type="ORF">K1F36_00565</name>
</gene>
<feature type="domain" description="Nucleoside phosphorylase" evidence="4">
    <location>
        <begin position="30"/>
        <end position="280"/>
    </location>
</feature>
<keyword evidence="6" id="KW-1185">Reference proteome</keyword>
<comment type="catalytic activity">
    <reaction evidence="3">
        <text>uridine + phosphate = alpha-D-ribose 1-phosphate + uracil</text>
        <dbReference type="Rhea" id="RHEA:24388"/>
        <dbReference type="ChEBI" id="CHEBI:16704"/>
        <dbReference type="ChEBI" id="CHEBI:17568"/>
        <dbReference type="ChEBI" id="CHEBI:43474"/>
        <dbReference type="ChEBI" id="CHEBI:57720"/>
        <dbReference type="EC" id="2.4.2.3"/>
    </reaction>
</comment>
<dbReference type="PANTHER" id="PTHR43691">
    <property type="entry name" value="URIDINE PHOSPHORYLASE"/>
    <property type="match status" value="1"/>
</dbReference>
<protein>
    <recommendedName>
        <fullName evidence="2">Uridine phosphorylase</fullName>
        <ecNumber evidence="1">2.4.2.3</ecNumber>
    </recommendedName>
</protein>
<dbReference type="Proteomes" id="UP001196136">
    <property type="component" value="Unassembled WGS sequence"/>
</dbReference>
<dbReference type="SUPFAM" id="SSF53167">
    <property type="entry name" value="Purine and uridine phosphorylases"/>
    <property type="match status" value="1"/>
</dbReference>
<dbReference type="InterPro" id="IPR035994">
    <property type="entry name" value="Nucleoside_phosphorylase_sf"/>
</dbReference>
<evidence type="ECO:0000313" key="5">
    <source>
        <dbReference type="EMBL" id="MBW8198302.1"/>
    </source>
</evidence>
<sequence>MKASLSSSELILNADGSIYHLNLLPEDIADIIITVGDPERVSEVSKHFDSIEIKKGKREFITHTGMYVNKRITVISTGIGTDNIDIVFNELDALVNIDFASRKVKKEKKQLSFIRIGTSGSIQTDIPVDSFLMSSSAIGFDNLLHFYEHGHVKNHELESALTSYLYWADHNIHPYVVDFDESLAKIFESNRIRYGATVTNSGFYGPQGRTLRLAPSIQDFNDKLARFSHQNTRITNLEMETAGIYGLAKLLGHRAISLNAILANRATGEFSEQGHKTVEELIKYTLNAIANSDLI</sequence>
<name>A0ABS7EL44_9FLAO</name>
<evidence type="ECO:0000259" key="4">
    <source>
        <dbReference type="Pfam" id="PF01048"/>
    </source>
</evidence>
<evidence type="ECO:0000313" key="6">
    <source>
        <dbReference type="Proteomes" id="UP001196136"/>
    </source>
</evidence>
<proteinExistence type="predicted"/>
<evidence type="ECO:0000256" key="3">
    <source>
        <dbReference type="ARBA" id="ARBA00048447"/>
    </source>
</evidence>
<dbReference type="Pfam" id="PF01048">
    <property type="entry name" value="PNP_UDP_1"/>
    <property type="match status" value="1"/>
</dbReference>
<dbReference type="PANTHER" id="PTHR43691:SF11">
    <property type="entry name" value="FI09636P-RELATED"/>
    <property type="match status" value="1"/>
</dbReference>
<organism evidence="5 6">
    <name type="scientific">Flagellimonas abyssi</name>
    <dbReference type="NCBI Taxonomy" id="2864871"/>
    <lineage>
        <taxon>Bacteria</taxon>
        <taxon>Pseudomonadati</taxon>
        <taxon>Bacteroidota</taxon>
        <taxon>Flavobacteriia</taxon>
        <taxon>Flavobacteriales</taxon>
        <taxon>Flavobacteriaceae</taxon>
        <taxon>Flagellimonas</taxon>
    </lineage>
</organism>
<reference evidence="5 6" key="1">
    <citation type="submission" date="2021-08" db="EMBL/GenBank/DDBJ databases">
        <title>Muricauda profundi sp. nov., a marine bacterium isolated from deep seawater of the Mariana Trench.</title>
        <authorList>
            <person name="Wei Y."/>
        </authorList>
    </citation>
    <scope>NUCLEOTIDE SEQUENCE [LARGE SCALE GENOMIC DNA]</scope>
    <source>
        <strain evidence="5 6">W52</strain>
    </source>
</reference>
<dbReference type="Gene3D" id="3.40.50.1580">
    <property type="entry name" value="Nucleoside phosphorylase domain"/>
    <property type="match status" value="1"/>
</dbReference>
<dbReference type="RefSeq" id="WP_220112062.1">
    <property type="nucleotide sequence ID" value="NZ_JAHZSV010000001.1"/>
</dbReference>
<dbReference type="InterPro" id="IPR000845">
    <property type="entry name" value="Nucleoside_phosphorylase_d"/>
</dbReference>